<accession>A0AA88MGX6</accession>
<gene>
    <name evidence="23" type="ORF">Q5P01_014751</name>
</gene>
<dbReference type="GO" id="GO:0003723">
    <property type="term" value="F:RNA binding"/>
    <property type="evidence" value="ECO:0007669"/>
    <property type="project" value="UniProtKB-UniRule"/>
</dbReference>
<name>A0AA88MGX6_CHASR</name>
<evidence type="ECO:0000256" key="18">
    <source>
        <dbReference type="PROSITE-ProRule" id="PRU00176"/>
    </source>
</evidence>
<keyword evidence="4" id="KW-0813">Transport</keyword>
<dbReference type="Gene3D" id="3.30.70.330">
    <property type="match status" value="2"/>
</dbReference>
<evidence type="ECO:0000256" key="3">
    <source>
        <dbReference type="ARBA" id="ARBA00005585"/>
    </source>
</evidence>
<feature type="transmembrane region" description="Helical" evidence="20">
    <location>
        <begin position="698"/>
        <end position="723"/>
    </location>
</feature>
<dbReference type="PROSITE" id="PS50156">
    <property type="entry name" value="SSD"/>
    <property type="match status" value="1"/>
</dbReference>
<keyword evidence="7" id="KW-0732">Signal</keyword>
<dbReference type="NCBIfam" id="TIGR00917">
    <property type="entry name" value="2A060601"/>
    <property type="match status" value="1"/>
</dbReference>
<dbReference type="InterPro" id="IPR053956">
    <property type="entry name" value="NPC1_MLD"/>
</dbReference>
<feature type="transmembrane region" description="Helical" evidence="20">
    <location>
        <begin position="1163"/>
        <end position="1190"/>
    </location>
</feature>
<dbReference type="Pfam" id="PF00076">
    <property type="entry name" value="RRM_1"/>
    <property type="match status" value="2"/>
</dbReference>
<dbReference type="Pfam" id="PF22314">
    <property type="entry name" value="NPC1_MLD"/>
    <property type="match status" value="1"/>
</dbReference>
<feature type="transmembrane region" description="Helical" evidence="20">
    <location>
        <begin position="1566"/>
        <end position="1587"/>
    </location>
</feature>
<keyword evidence="15" id="KW-0325">Glycoprotein</keyword>
<evidence type="ECO:0000256" key="8">
    <source>
        <dbReference type="ARBA" id="ARBA00022737"/>
    </source>
</evidence>
<feature type="compositionally biased region" description="Polar residues" evidence="19">
    <location>
        <begin position="1"/>
        <end position="12"/>
    </location>
</feature>
<evidence type="ECO:0000256" key="12">
    <source>
        <dbReference type="ARBA" id="ARBA00023136"/>
    </source>
</evidence>
<dbReference type="CDD" id="cd12588">
    <property type="entry name" value="RRM1_p54nrb"/>
    <property type="match status" value="1"/>
</dbReference>
<evidence type="ECO:0000313" key="23">
    <source>
        <dbReference type="EMBL" id="KAK2837539.1"/>
    </source>
</evidence>
<evidence type="ECO:0000256" key="16">
    <source>
        <dbReference type="ARBA" id="ARBA00023221"/>
    </source>
</evidence>
<comment type="similarity">
    <text evidence="3">Belongs to the patched family.</text>
</comment>
<evidence type="ECO:0000256" key="7">
    <source>
        <dbReference type="ARBA" id="ARBA00022729"/>
    </source>
</evidence>
<evidence type="ECO:0000256" key="19">
    <source>
        <dbReference type="SAM" id="MobiDB-lite"/>
    </source>
</evidence>
<keyword evidence="6 20" id="KW-0812">Transmembrane</keyword>
<dbReference type="EMBL" id="JAUPFM010000011">
    <property type="protein sequence ID" value="KAK2837539.1"/>
    <property type="molecule type" value="Genomic_DNA"/>
</dbReference>
<feature type="transmembrane region" description="Helical" evidence="20">
    <location>
        <begin position="1668"/>
        <end position="1692"/>
    </location>
</feature>
<evidence type="ECO:0000256" key="13">
    <source>
        <dbReference type="ARBA" id="ARBA00023157"/>
    </source>
</evidence>
<keyword evidence="14" id="KW-1207">Sterol metabolism</keyword>
<dbReference type="FunFam" id="3.30.70.330:FF:000043">
    <property type="entry name" value="paraspeckle component 1 isoform X1"/>
    <property type="match status" value="1"/>
</dbReference>
<feature type="region of interest" description="Disordered" evidence="19">
    <location>
        <begin position="1712"/>
        <end position="1752"/>
    </location>
</feature>
<dbReference type="PANTHER" id="PTHR45727:SF3">
    <property type="entry name" value="NPC1-LIKE INTRACELLULAR CHOLESTEROL TRANSPORTER 1"/>
    <property type="match status" value="1"/>
</dbReference>
<feature type="transmembrane region" description="Helical" evidence="20">
    <location>
        <begin position="773"/>
        <end position="794"/>
    </location>
</feature>
<feature type="transmembrane region" description="Helical" evidence="20">
    <location>
        <begin position="1637"/>
        <end position="1656"/>
    </location>
</feature>
<dbReference type="InterPro" id="IPR053958">
    <property type="entry name" value="HMGCR/SNAP/NPC1-like_SSD"/>
</dbReference>
<dbReference type="InterPro" id="IPR032190">
    <property type="entry name" value="NPC1_N"/>
</dbReference>
<dbReference type="GO" id="GO:0008203">
    <property type="term" value="P:cholesterol metabolic process"/>
    <property type="evidence" value="ECO:0007669"/>
    <property type="project" value="UniProtKB-KW"/>
</dbReference>
<evidence type="ECO:0000259" key="21">
    <source>
        <dbReference type="PROSITE" id="PS50102"/>
    </source>
</evidence>
<feature type="region of interest" description="Disordered" evidence="19">
    <location>
        <begin position="318"/>
        <end position="345"/>
    </location>
</feature>
<evidence type="ECO:0000256" key="10">
    <source>
        <dbReference type="ARBA" id="ARBA00022989"/>
    </source>
</evidence>
<comment type="caution">
    <text evidence="23">The sequence shown here is derived from an EMBL/GenBank/DDBJ whole genome shotgun (WGS) entry which is preliminary data.</text>
</comment>
<dbReference type="GO" id="GO:0005319">
    <property type="term" value="F:lipid transporter activity"/>
    <property type="evidence" value="ECO:0007669"/>
    <property type="project" value="InterPro"/>
</dbReference>
<dbReference type="Gene3D" id="6.10.250.1170">
    <property type="match status" value="1"/>
</dbReference>
<keyword evidence="13" id="KW-1015">Disulfide bond</keyword>
<keyword evidence="8" id="KW-0677">Repeat</keyword>
<evidence type="ECO:0000256" key="9">
    <source>
        <dbReference type="ARBA" id="ARBA00022884"/>
    </source>
</evidence>
<dbReference type="InterPro" id="IPR034552">
    <property type="entry name" value="p54nrb_RRM1"/>
</dbReference>
<dbReference type="InterPro" id="IPR035979">
    <property type="entry name" value="RBD_domain_sf"/>
</dbReference>
<feature type="transmembrane region" description="Helical" evidence="20">
    <location>
        <begin position="1593"/>
        <end position="1616"/>
    </location>
</feature>
<dbReference type="Pfam" id="PF08075">
    <property type="entry name" value="NOPS"/>
    <property type="match status" value="1"/>
</dbReference>
<dbReference type="InterPro" id="IPR000504">
    <property type="entry name" value="RRM_dom"/>
</dbReference>
<dbReference type="PROSITE" id="PS50102">
    <property type="entry name" value="RRM"/>
    <property type="match status" value="2"/>
</dbReference>
<dbReference type="GO" id="GO:0012505">
    <property type="term" value="C:endomembrane system"/>
    <property type="evidence" value="ECO:0007669"/>
    <property type="project" value="UniProtKB-SubCell"/>
</dbReference>
<keyword evidence="9 18" id="KW-0694">RNA-binding</keyword>
<dbReference type="PANTHER" id="PTHR45727">
    <property type="entry name" value="NPC INTRACELLULAR CHOLESTEROL TRANSPORTER 1"/>
    <property type="match status" value="1"/>
</dbReference>
<organism evidence="23 24">
    <name type="scientific">Channa striata</name>
    <name type="common">Snakehead murrel</name>
    <name type="synonym">Ophicephalus striatus</name>
    <dbReference type="NCBI Taxonomy" id="64152"/>
    <lineage>
        <taxon>Eukaryota</taxon>
        <taxon>Metazoa</taxon>
        <taxon>Chordata</taxon>
        <taxon>Craniata</taxon>
        <taxon>Vertebrata</taxon>
        <taxon>Euteleostomi</taxon>
        <taxon>Actinopterygii</taxon>
        <taxon>Neopterygii</taxon>
        <taxon>Teleostei</taxon>
        <taxon>Neoteleostei</taxon>
        <taxon>Acanthomorphata</taxon>
        <taxon>Anabantaria</taxon>
        <taxon>Anabantiformes</taxon>
        <taxon>Channoidei</taxon>
        <taxon>Channidae</taxon>
        <taxon>Channa</taxon>
    </lineage>
</organism>
<feature type="transmembrane region" description="Helical" evidence="20">
    <location>
        <begin position="1268"/>
        <end position="1289"/>
    </location>
</feature>
<evidence type="ECO:0000256" key="6">
    <source>
        <dbReference type="ARBA" id="ARBA00022692"/>
    </source>
</evidence>
<dbReference type="SUPFAM" id="SSF82866">
    <property type="entry name" value="Multidrug efflux transporter AcrB transmembrane domain"/>
    <property type="match status" value="2"/>
</dbReference>
<evidence type="ECO:0000256" key="17">
    <source>
        <dbReference type="ARBA" id="ARBA00034049"/>
    </source>
</evidence>
<keyword evidence="10 20" id="KW-1133">Transmembrane helix</keyword>
<dbReference type="InterPro" id="IPR000731">
    <property type="entry name" value="SSD"/>
</dbReference>
<comment type="subcellular location">
    <subcellularLocation>
        <location evidence="1">Endomembrane system</location>
        <topology evidence="1">Multi-pass membrane protein</topology>
    </subcellularLocation>
    <subcellularLocation>
        <location evidence="2">Nucleus speckle</location>
    </subcellularLocation>
</comment>
<dbReference type="GO" id="GO:0042632">
    <property type="term" value="P:cholesterol homeostasis"/>
    <property type="evidence" value="ECO:0007669"/>
    <property type="project" value="TreeGrafter"/>
</dbReference>
<dbReference type="FunFam" id="1.20.1640.10:FF:000010">
    <property type="entry name" value="NPC intracellular cholesterol transporter 1"/>
    <property type="match status" value="1"/>
</dbReference>
<protein>
    <recommendedName>
        <fullName evidence="25">Niemann-Pick C1-like protein 1</fullName>
    </recommendedName>
</protein>
<dbReference type="Pfam" id="PF12349">
    <property type="entry name" value="Sterol-sensing"/>
    <property type="match status" value="1"/>
</dbReference>
<keyword evidence="11" id="KW-0443">Lipid metabolism</keyword>
<feature type="compositionally biased region" description="Basic and acidic residues" evidence="19">
    <location>
        <begin position="1727"/>
        <end position="1752"/>
    </location>
</feature>
<proteinExistence type="inferred from homology"/>
<dbReference type="GO" id="GO:0030301">
    <property type="term" value="P:cholesterol transport"/>
    <property type="evidence" value="ECO:0007669"/>
    <property type="project" value="UniProtKB-ARBA"/>
</dbReference>
<feature type="transmembrane region" description="Helical" evidence="20">
    <location>
        <begin position="1057"/>
        <end position="1078"/>
    </location>
</feature>
<keyword evidence="24" id="KW-1185">Reference proteome</keyword>
<evidence type="ECO:0000256" key="11">
    <source>
        <dbReference type="ARBA" id="ARBA00023098"/>
    </source>
</evidence>
<sequence>MQGSRGPQQNHGPNRPGDQKKPGGTNTNGQQPDPSEQTNPNEALNLDLQSFRKPGEKTFTQRSRLFVGNLPTGVTEEDIEKLFAKYGKASEIFVNKERGFGFIRLETRIIAEIARAELDDTPFRGRPIRVRFATHGAALAVKNLPEFVSNELLEEAFAVFGQIERAVVIVDDRGRPTGKGIVEYTSKPAARKALDKCTDGAYLLTAFPRPITVEPMDQFDEEEGLPEKLINKNQQYHKEREQSPRFAQPGSFEYEYAMRWKALMEMEKQQYEMVDRNIKEAQEKLEAEMEAARHEHQVMLMRQDLLRRQEELRRMEELHSQEVQKRKQAELRQEEERRRREEEMRMRNEEMMKRQQEGFRGNFSENREQDMRMHMGSHGMPMNRNSLGGNSATGGTPGMAAENTPMMQGPGNNNMPGGGQAVLIFLTRMVLSQAQHEQGFCSFYEECGRNPTIGNNSALLPPIVPCLNYSRARLVTGLHYRRLKKVCPILDRGEGNTYACCSIQQLSSLELSLTLSKVMLNRCPSCADNFAHLHCINTCSSNQSQTVNVTKVMNVTHQGKEKQAVVAYQAFISTTFADGAFQSCKNVRIPATGGFAISTMCGRYGAKLCTPQRWYDFQGDSSNGLAPLDIDFRLMKPGDNAGVPEGVIPYSGTALKCNETTPSGGQVCSCQDCQESCPVIPPPPPPPSPFTLFGIDGFLVIALILFFLLVLLFLNFVAFSHLLKLKKGKYKEKREAKAKVVADPSEVSCADRNSLEAQALLSSLFQYWGSLMATYPFTVLLVAAVIVVAFSAGLKSIELTTDPVELWSAPTSRARQEKDFHDTYFDPFFRTNQVILTAPGSKGYMYDSLLFGQQNFSGLMSKDLVIQLLELQEQIQNIKFWSDDLNRTATLKDVCFAPLNPSNPSLTDCAVNSLPQYFQNSLDNINARVNMTNLGVTKEVDWRDHVIYCLNSPLSFKDITDLGMSCMADYGAPVFPFLAVGGYENDDYTNAQAFILTFSLNNYARSHPKFKVAMQWEKEFLRIVQDYQKDPACNFTFAYMAERSLEDEINRTTAEDIPIFMISYAVIFVYIAVALGEYSSWKRILVDSKFLVGLGGILVVGCSVLASMGFYSWIGIPSSLVILQVVPFLVLAVGADNIFIFVLEYQRDVRRPGEKREEQIGRVLGNVAPSMLLCSLSESVCFFLGALSTMPAVKTFALYAALAVLMDFILQMTAFVALLSLDARRQDSNRCELLCCVTVSTPRPNKSNEGFLLPFMRKYYAPFLLHRFTRIIVVIVFIFMFCGSLFLMLNVTVGLDQELAMPKGSYMLEYFQYLYKYFEVGVPVYFVTKGGYNFTSVEGMNGVCSSVGCDQFSLTQKIQYATDYPDRSYMAIPANSWVDDFIDWLNPGSKCCRLYTSGSNIGKFCPASETYEKCDLKCVAPPSNGVLRPTMEQFNRFLPDFLGNRPDLQCPKGGLGAYDKAVVRDESGEVIASRFMAYHTPLTNSQEFTAALLKARELADNITRGMRKISGTSPDFEVFPYTLTYVYYEQYLTIVPEGLFNLSLCLLPTFVVCCLLLGLDLLSGLLNLLTIIMIIVDTVGVMTLWGIHYNAVALINLVTAVGISVEFVSHMTRSFALSTKPTRVERAMEATAKMGSAVFAGVAMTNLPGILVLALAKAQLIQIFFFRLNLIITLLGMAHGLVFLPVLLSYFGPGVNKAVLYKEQASRELELKSSTRQFHDNMGYEENEAKQDSQSHSTDKTAKITEERTDQV</sequence>
<dbReference type="Gene3D" id="1.20.1640.10">
    <property type="entry name" value="Multidrug efflux transporter AcrB transmembrane domain"/>
    <property type="match status" value="2"/>
</dbReference>
<feature type="domain" description="RRM" evidence="21">
    <location>
        <begin position="137"/>
        <end position="218"/>
    </location>
</feature>
<dbReference type="Proteomes" id="UP001187415">
    <property type="component" value="Unassembled WGS sequence"/>
</dbReference>
<evidence type="ECO:0000256" key="5">
    <source>
        <dbReference type="ARBA" id="ARBA00022548"/>
    </source>
</evidence>
<evidence type="ECO:0000256" key="15">
    <source>
        <dbReference type="ARBA" id="ARBA00023180"/>
    </source>
</evidence>
<dbReference type="SUPFAM" id="SSF54928">
    <property type="entry name" value="RNA-binding domain, RBD"/>
    <property type="match status" value="1"/>
</dbReference>
<keyword evidence="16" id="KW-0753">Steroid metabolism</keyword>
<evidence type="ECO:0000256" key="2">
    <source>
        <dbReference type="ARBA" id="ARBA00004324"/>
    </source>
</evidence>
<feature type="domain" description="RRM" evidence="21">
    <location>
        <begin position="63"/>
        <end position="135"/>
    </location>
</feature>
<dbReference type="InterPro" id="IPR012677">
    <property type="entry name" value="Nucleotide-bd_a/b_plait_sf"/>
</dbReference>
<dbReference type="SMART" id="SM00360">
    <property type="entry name" value="RRM"/>
    <property type="match status" value="2"/>
</dbReference>
<dbReference type="InterPro" id="IPR004765">
    <property type="entry name" value="NPC1-like"/>
</dbReference>
<keyword evidence="5" id="KW-0153">Cholesterol metabolism</keyword>
<dbReference type="Pfam" id="PF16414">
    <property type="entry name" value="NPC1_N"/>
    <property type="match status" value="1"/>
</dbReference>
<evidence type="ECO:0000256" key="1">
    <source>
        <dbReference type="ARBA" id="ARBA00004127"/>
    </source>
</evidence>
<evidence type="ECO:0000256" key="4">
    <source>
        <dbReference type="ARBA" id="ARBA00022448"/>
    </source>
</evidence>
<feature type="transmembrane region" description="Helical" evidence="20">
    <location>
        <begin position="1120"/>
        <end position="1143"/>
    </location>
</feature>
<dbReference type="InterPro" id="IPR012975">
    <property type="entry name" value="NOPS"/>
</dbReference>
<dbReference type="GO" id="GO:0030299">
    <property type="term" value="P:intestinal cholesterol absorption"/>
    <property type="evidence" value="ECO:0007669"/>
    <property type="project" value="TreeGrafter"/>
</dbReference>
<evidence type="ECO:0008006" key="25">
    <source>
        <dbReference type="Google" id="ProtNLM"/>
    </source>
</evidence>
<feature type="transmembrane region" description="Helical" evidence="20">
    <location>
        <begin position="1090"/>
        <end position="1114"/>
    </location>
</feature>
<feature type="domain" description="SSD" evidence="22">
    <location>
        <begin position="1056"/>
        <end position="1221"/>
    </location>
</feature>
<evidence type="ECO:0000313" key="24">
    <source>
        <dbReference type="Proteomes" id="UP001187415"/>
    </source>
</evidence>
<feature type="transmembrane region" description="Helical" evidence="20">
    <location>
        <begin position="1196"/>
        <end position="1221"/>
    </location>
</feature>
<dbReference type="GO" id="GO:0005886">
    <property type="term" value="C:plasma membrane"/>
    <property type="evidence" value="ECO:0007669"/>
    <property type="project" value="TreeGrafter"/>
</dbReference>
<keyword evidence="12 20" id="KW-0472">Membrane</keyword>
<feature type="transmembrane region" description="Helical" evidence="20">
    <location>
        <begin position="1539"/>
        <end position="1559"/>
    </location>
</feature>
<dbReference type="GO" id="GO:0016607">
    <property type="term" value="C:nuclear speck"/>
    <property type="evidence" value="ECO:0007669"/>
    <property type="project" value="UniProtKB-SubCell"/>
</dbReference>
<feature type="region of interest" description="Disordered" evidence="19">
    <location>
        <begin position="1"/>
        <end position="41"/>
    </location>
</feature>
<evidence type="ECO:0000256" key="20">
    <source>
        <dbReference type="SAM" id="Phobius"/>
    </source>
</evidence>
<reference evidence="23" key="1">
    <citation type="submission" date="2023-07" db="EMBL/GenBank/DDBJ databases">
        <title>Chromosome-level Genome Assembly of Striped Snakehead (Channa striata).</title>
        <authorList>
            <person name="Liu H."/>
        </authorList>
    </citation>
    <scope>NUCLEOTIDE SEQUENCE</scope>
    <source>
        <strain evidence="23">Gz</strain>
        <tissue evidence="23">Muscle</tissue>
    </source>
</reference>
<evidence type="ECO:0000259" key="22">
    <source>
        <dbReference type="PROSITE" id="PS50156"/>
    </source>
</evidence>
<comment type="catalytic activity">
    <reaction evidence="17">
        <text>cholesterol(in) = cholesterol(out)</text>
        <dbReference type="Rhea" id="RHEA:39747"/>
        <dbReference type="ChEBI" id="CHEBI:16113"/>
    </reaction>
</comment>
<feature type="compositionally biased region" description="Polar residues" evidence="19">
    <location>
        <begin position="24"/>
        <end position="41"/>
    </location>
</feature>
<dbReference type="GO" id="GO:0015485">
    <property type="term" value="F:cholesterol binding"/>
    <property type="evidence" value="ECO:0007669"/>
    <property type="project" value="TreeGrafter"/>
</dbReference>
<evidence type="ECO:0000256" key="14">
    <source>
        <dbReference type="ARBA" id="ARBA00023166"/>
    </source>
</evidence>
<dbReference type="CDD" id="cd12947">
    <property type="entry name" value="NOPS_p54nrb"/>
    <property type="match status" value="1"/>
</dbReference>
<dbReference type="FunFam" id="1.20.1640.10:FF:000008">
    <property type="entry name" value="NPC intracellular cholesterol transporter 1"/>
    <property type="match status" value="1"/>
</dbReference>